<comment type="caution">
    <text evidence="2">The sequence shown here is derived from an EMBL/GenBank/DDBJ whole genome shotgun (WGS) entry which is preliminary data.</text>
</comment>
<feature type="region of interest" description="Disordered" evidence="1">
    <location>
        <begin position="1"/>
        <end position="46"/>
    </location>
</feature>
<sequence>MSDWVTENGALRPGTQQNSDPPFASATVPGQRMQSSAPADRFPSPLKVPSAHRAICLRYANGRVWRRLNYLAWCHTQDLPDSCVHPSLLDRKPYES</sequence>
<accession>A0A8K0WS29</accession>
<reference evidence="2" key="1">
    <citation type="journal article" date="2021" name="Nat. Commun.">
        <title>Genetic determinants of endophytism in the Arabidopsis root mycobiome.</title>
        <authorList>
            <person name="Mesny F."/>
            <person name="Miyauchi S."/>
            <person name="Thiergart T."/>
            <person name="Pickel B."/>
            <person name="Atanasova L."/>
            <person name="Karlsson M."/>
            <person name="Huettel B."/>
            <person name="Barry K.W."/>
            <person name="Haridas S."/>
            <person name="Chen C."/>
            <person name="Bauer D."/>
            <person name="Andreopoulos W."/>
            <person name="Pangilinan J."/>
            <person name="LaButti K."/>
            <person name="Riley R."/>
            <person name="Lipzen A."/>
            <person name="Clum A."/>
            <person name="Drula E."/>
            <person name="Henrissat B."/>
            <person name="Kohler A."/>
            <person name="Grigoriev I.V."/>
            <person name="Martin F.M."/>
            <person name="Hacquard S."/>
        </authorList>
    </citation>
    <scope>NUCLEOTIDE SEQUENCE</scope>
    <source>
        <strain evidence="2">MPI-CAGE-CH-0235</strain>
    </source>
</reference>
<dbReference type="EMBL" id="JAGPNK010000007">
    <property type="protein sequence ID" value="KAH7318655.1"/>
    <property type="molecule type" value="Genomic_DNA"/>
</dbReference>
<name>A0A8K0WS29_9HYPO</name>
<gene>
    <name evidence="2" type="ORF">B0I35DRAFT_479139</name>
</gene>
<proteinExistence type="predicted"/>
<dbReference type="Proteomes" id="UP000813444">
    <property type="component" value="Unassembled WGS sequence"/>
</dbReference>
<organism evidence="2 3">
    <name type="scientific">Stachybotrys elegans</name>
    <dbReference type="NCBI Taxonomy" id="80388"/>
    <lineage>
        <taxon>Eukaryota</taxon>
        <taxon>Fungi</taxon>
        <taxon>Dikarya</taxon>
        <taxon>Ascomycota</taxon>
        <taxon>Pezizomycotina</taxon>
        <taxon>Sordariomycetes</taxon>
        <taxon>Hypocreomycetidae</taxon>
        <taxon>Hypocreales</taxon>
        <taxon>Stachybotryaceae</taxon>
        <taxon>Stachybotrys</taxon>
    </lineage>
</organism>
<keyword evidence="3" id="KW-1185">Reference proteome</keyword>
<dbReference type="AlphaFoldDB" id="A0A8K0WS29"/>
<evidence type="ECO:0000313" key="2">
    <source>
        <dbReference type="EMBL" id="KAH7318655.1"/>
    </source>
</evidence>
<protein>
    <submittedName>
        <fullName evidence="2">Uncharacterized protein</fullName>
    </submittedName>
</protein>
<evidence type="ECO:0000313" key="3">
    <source>
        <dbReference type="Proteomes" id="UP000813444"/>
    </source>
</evidence>
<evidence type="ECO:0000256" key="1">
    <source>
        <dbReference type="SAM" id="MobiDB-lite"/>
    </source>
</evidence>